<feature type="region of interest" description="Disordered" evidence="1">
    <location>
        <begin position="668"/>
        <end position="784"/>
    </location>
</feature>
<evidence type="ECO:0000313" key="2">
    <source>
        <dbReference type="EMBL" id="KAK7492138.1"/>
    </source>
</evidence>
<keyword evidence="3" id="KW-1185">Reference proteome</keyword>
<accession>A0ABD0KYV6</accession>
<feature type="compositionally biased region" description="Basic and acidic residues" evidence="1">
    <location>
        <begin position="748"/>
        <end position="761"/>
    </location>
</feature>
<dbReference type="InterPro" id="IPR052270">
    <property type="entry name" value="CACF_protein"/>
</dbReference>
<protein>
    <submittedName>
        <fullName evidence="2">Uncharacterized protein</fullName>
    </submittedName>
</protein>
<feature type="region of interest" description="Disordered" evidence="1">
    <location>
        <begin position="826"/>
        <end position="865"/>
    </location>
</feature>
<feature type="region of interest" description="Disordered" evidence="1">
    <location>
        <begin position="277"/>
        <end position="335"/>
    </location>
</feature>
<evidence type="ECO:0000256" key="1">
    <source>
        <dbReference type="SAM" id="MobiDB-lite"/>
    </source>
</evidence>
<name>A0ABD0KYV6_9CAEN</name>
<dbReference type="Proteomes" id="UP001519460">
    <property type="component" value="Unassembled WGS sequence"/>
</dbReference>
<feature type="compositionally biased region" description="Low complexity" evidence="1">
    <location>
        <begin position="764"/>
        <end position="777"/>
    </location>
</feature>
<gene>
    <name evidence="2" type="ORF">BaRGS_00016612</name>
</gene>
<sequence length="1019" mass="118722">MDDDYHKRGLYRWQRQTKPRVYSRSQKVTTTNDIEAWMQKVEAASSRATEAVLGLGATSAQPRHASGREMGRAMAQGASEHAKIENEAYAEAEALLTEWITEKVNLHGDDPSDDLDLVETDPWRKQELGTKARREWDSMLNGNLEELGIDSPWTKPKRDDTDPYANIYNLDDDEAVSTVMRNMLEKEVVKDDFCKDLGFDSDWKAHDPRTKMEMRHQRVKENREKREKELERKRKDTDSKKQARLTARQMVMKEEKEKEMHAKREELEVRKEMARLRKEMQESRQREVEERTKKQQEQEELARQAREELERQQEQEHREALRRQHEISEQRKAAMARRELEKARQAAEALRILQKHFTAWYDVVLYRRLQFGKARAMADWRLRLRVWNAWRSYVRSQRVTIETKQHEQNVVEENRKTVMASRHRYLRVLRKHFTAWRVFVAQEQDKRELENAQEKTRSKMMNLLHAVADGSLGSARREGEEEEAGGKGGRMGREGAKSERSDRRHSDLGAGARRGNSTDRSKVDALFNQPARKAAWAEDSPSQISSSRSNSALSSASATSFSHQGQRLPTEAWQVTRKHVQLTKEEMANLARHDSGDQADSEGGPHSDVQIRRRFGTQPWMNRHYTVNNFEHRFTAQQKMLKEQQTAIKEQKRVIEELKFAQRQQVLRQQLPGQQGSSEGQKGLSEERQHQNAGSEASQEIDQQREEDGATKKSSPEKQVGHVNGKRHAHTARMTPAQHVTDGGDSTDAQRSELPTERTGHSDSSAVTTTSAATHTTNGQGNSRYLQVLKNMEERAAERARLKAERDEKRRQAEDARLERLKAEEEELKRKAEEEKRARVMAHREKKRLEKQKEQEKQQEAERQRELNARADYHYQKSLMKWRVLMPMKKLVAMAQANMETAATHHNHQILGGWKNVSVLVCDEQCGIIRTLLLPKLFEAWRKFTAEEKVAEAERLRLAREFYPKSLVKMVFHAWRRLPQELKREAEREKLRTEMRKKVADLLPDFQLPSIAQSTDSIA</sequence>
<dbReference type="PANTHER" id="PTHR22028">
    <property type="entry name" value="SFI1 SPINDLE BODY DOMAIN-CONTAINING PROTEIN-RELATED"/>
    <property type="match status" value="1"/>
</dbReference>
<reference evidence="2 3" key="1">
    <citation type="journal article" date="2023" name="Sci. Data">
        <title>Genome assembly of the Korean intertidal mud-creeper Batillaria attramentaria.</title>
        <authorList>
            <person name="Patra A.K."/>
            <person name="Ho P.T."/>
            <person name="Jun S."/>
            <person name="Lee S.J."/>
            <person name="Kim Y."/>
            <person name="Won Y.J."/>
        </authorList>
    </citation>
    <scope>NUCLEOTIDE SEQUENCE [LARGE SCALE GENOMIC DNA]</scope>
    <source>
        <strain evidence="2">Wonlab-2016</strain>
    </source>
</reference>
<comment type="caution">
    <text evidence="2">The sequence shown here is derived from an EMBL/GenBank/DDBJ whole genome shotgun (WGS) entry which is preliminary data.</text>
</comment>
<feature type="compositionally biased region" description="Basic and acidic residues" evidence="1">
    <location>
        <begin position="847"/>
        <end position="865"/>
    </location>
</feature>
<dbReference type="AlphaFoldDB" id="A0ABD0KYV6"/>
<organism evidence="2 3">
    <name type="scientific">Batillaria attramentaria</name>
    <dbReference type="NCBI Taxonomy" id="370345"/>
    <lineage>
        <taxon>Eukaryota</taxon>
        <taxon>Metazoa</taxon>
        <taxon>Spiralia</taxon>
        <taxon>Lophotrochozoa</taxon>
        <taxon>Mollusca</taxon>
        <taxon>Gastropoda</taxon>
        <taxon>Caenogastropoda</taxon>
        <taxon>Sorbeoconcha</taxon>
        <taxon>Cerithioidea</taxon>
        <taxon>Batillariidae</taxon>
        <taxon>Batillaria</taxon>
    </lineage>
</organism>
<feature type="compositionally biased region" description="Basic and acidic residues" evidence="1">
    <location>
        <begin position="702"/>
        <end position="720"/>
    </location>
</feature>
<dbReference type="EMBL" id="JACVVK020000106">
    <property type="protein sequence ID" value="KAK7492138.1"/>
    <property type="molecule type" value="Genomic_DNA"/>
</dbReference>
<proteinExistence type="predicted"/>
<feature type="compositionally biased region" description="Basic and acidic residues" evidence="1">
    <location>
        <begin position="491"/>
        <end position="507"/>
    </location>
</feature>
<evidence type="ECO:0000313" key="3">
    <source>
        <dbReference type="Proteomes" id="UP001519460"/>
    </source>
</evidence>
<feature type="compositionally biased region" description="Low complexity" evidence="1">
    <location>
        <begin position="540"/>
        <end position="562"/>
    </location>
</feature>
<feature type="region of interest" description="Disordered" evidence="1">
    <location>
        <begin position="204"/>
        <end position="245"/>
    </location>
</feature>
<feature type="compositionally biased region" description="Basic and acidic residues" evidence="1">
    <location>
        <begin position="826"/>
        <end position="838"/>
    </location>
</feature>
<dbReference type="PANTHER" id="PTHR22028:SF5">
    <property type="entry name" value="COILED-COIL DOMAIN-CONTAINING PROTEIN 191"/>
    <property type="match status" value="1"/>
</dbReference>
<feature type="compositionally biased region" description="Basic and acidic residues" evidence="1">
    <location>
        <begin position="204"/>
        <end position="241"/>
    </location>
</feature>
<feature type="compositionally biased region" description="Polar residues" evidence="1">
    <location>
        <begin position="691"/>
        <end position="701"/>
    </location>
</feature>
<feature type="region of interest" description="Disordered" evidence="1">
    <location>
        <begin position="469"/>
        <end position="572"/>
    </location>
</feature>